<keyword evidence="3" id="KW-0813">Transport</keyword>
<feature type="transmembrane region" description="Helical" evidence="9">
    <location>
        <begin position="256"/>
        <end position="278"/>
    </location>
</feature>
<dbReference type="Proteomes" id="UP001255856">
    <property type="component" value="Unassembled WGS sequence"/>
</dbReference>
<comment type="similarity">
    <text evidence="2">Belongs to the amino acid/polyamine transporter 2 family.</text>
</comment>
<sequence>MESKSQRSPFAEAGASPRSVLATPQVPAPPAPPLAEMEEPLLSARVSSYRTGEGCRPHRPERFHAAAHLAKSILGVGLLALPKVVSMLGLGAGAICMAGMALLAYASLHVLTKASVRTGTLNLSALVGTTLGAGAQAVLDLALILNCFGMLVVYLVVIGDVLVGSDGNTGLLTPECGSRRVVLAVITLLVIAPLLSFRTVRERQAQGLSAGALLICTVVFLVISVSSYGVFGKGVDADIIGNYTVDALSKLVWPDLAQAGFFGIRLGVLVALTLSFPLHMGPLRSSVWQLLFRQPLQGPGTYVVTYLLLAGIWSCAALLSNIWGVLILIGSTAGAVLSLIMPGVLSLAMEETLLETAGAKARRQAGGALLLVIGLGISVGGILHVILYNKDYHF</sequence>
<evidence type="ECO:0000313" key="11">
    <source>
        <dbReference type="EMBL" id="KAK2075638.1"/>
    </source>
</evidence>
<dbReference type="AlphaFoldDB" id="A0AAD9ID81"/>
<keyword evidence="6 9" id="KW-1133">Transmembrane helix</keyword>
<evidence type="ECO:0000256" key="5">
    <source>
        <dbReference type="ARBA" id="ARBA00022970"/>
    </source>
</evidence>
<accession>A0AAD9ID81</accession>
<evidence type="ECO:0000313" key="12">
    <source>
        <dbReference type="Proteomes" id="UP001255856"/>
    </source>
</evidence>
<organism evidence="11 12">
    <name type="scientific">Prototheca wickerhamii</name>
    <dbReference type="NCBI Taxonomy" id="3111"/>
    <lineage>
        <taxon>Eukaryota</taxon>
        <taxon>Viridiplantae</taxon>
        <taxon>Chlorophyta</taxon>
        <taxon>core chlorophytes</taxon>
        <taxon>Trebouxiophyceae</taxon>
        <taxon>Chlorellales</taxon>
        <taxon>Chlorellaceae</taxon>
        <taxon>Prototheca</taxon>
    </lineage>
</organism>
<evidence type="ECO:0000256" key="9">
    <source>
        <dbReference type="SAM" id="Phobius"/>
    </source>
</evidence>
<feature type="region of interest" description="Disordered" evidence="8">
    <location>
        <begin position="1"/>
        <end position="36"/>
    </location>
</feature>
<dbReference type="Pfam" id="PF01490">
    <property type="entry name" value="Aa_trans"/>
    <property type="match status" value="2"/>
</dbReference>
<feature type="transmembrane region" description="Helical" evidence="9">
    <location>
        <begin position="368"/>
        <end position="388"/>
    </location>
</feature>
<name>A0AAD9ID81_PROWI</name>
<dbReference type="EMBL" id="JASFZW010000014">
    <property type="protein sequence ID" value="KAK2075638.1"/>
    <property type="molecule type" value="Genomic_DNA"/>
</dbReference>
<keyword evidence="5" id="KW-0029">Amino-acid transport</keyword>
<dbReference type="InterPro" id="IPR013057">
    <property type="entry name" value="AA_transpt_TM"/>
</dbReference>
<evidence type="ECO:0000256" key="8">
    <source>
        <dbReference type="SAM" id="MobiDB-lite"/>
    </source>
</evidence>
<evidence type="ECO:0000256" key="7">
    <source>
        <dbReference type="ARBA" id="ARBA00023136"/>
    </source>
</evidence>
<feature type="domain" description="Amino acid transporter transmembrane" evidence="10">
    <location>
        <begin position="64"/>
        <end position="194"/>
    </location>
</feature>
<reference evidence="11" key="1">
    <citation type="submission" date="2021-01" db="EMBL/GenBank/DDBJ databases">
        <authorList>
            <person name="Eckstrom K.M.E."/>
        </authorList>
    </citation>
    <scope>NUCLEOTIDE SEQUENCE</scope>
    <source>
        <strain evidence="11">UVCC 0001</strain>
    </source>
</reference>
<dbReference type="GO" id="GO:0015179">
    <property type="term" value="F:L-amino acid transmembrane transporter activity"/>
    <property type="evidence" value="ECO:0007669"/>
    <property type="project" value="TreeGrafter"/>
</dbReference>
<comment type="subcellular location">
    <subcellularLocation>
        <location evidence="1">Membrane</location>
        <topology evidence="1">Multi-pass membrane protein</topology>
    </subcellularLocation>
</comment>
<dbReference type="GO" id="GO:0016020">
    <property type="term" value="C:membrane"/>
    <property type="evidence" value="ECO:0007669"/>
    <property type="project" value="UniProtKB-SubCell"/>
</dbReference>
<keyword evidence="4 9" id="KW-0812">Transmembrane</keyword>
<evidence type="ECO:0000256" key="3">
    <source>
        <dbReference type="ARBA" id="ARBA00022448"/>
    </source>
</evidence>
<keyword evidence="7 9" id="KW-0472">Membrane</keyword>
<feature type="domain" description="Amino acid transporter transmembrane" evidence="10">
    <location>
        <begin position="205"/>
        <end position="386"/>
    </location>
</feature>
<keyword evidence="12" id="KW-1185">Reference proteome</keyword>
<evidence type="ECO:0000256" key="1">
    <source>
        <dbReference type="ARBA" id="ARBA00004141"/>
    </source>
</evidence>
<evidence type="ECO:0000259" key="10">
    <source>
        <dbReference type="Pfam" id="PF01490"/>
    </source>
</evidence>
<feature type="transmembrane region" description="Helical" evidence="9">
    <location>
        <begin position="212"/>
        <end position="231"/>
    </location>
</feature>
<evidence type="ECO:0000256" key="4">
    <source>
        <dbReference type="ARBA" id="ARBA00022692"/>
    </source>
</evidence>
<evidence type="ECO:0000256" key="2">
    <source>
        <dbReference type="ARBA" id="ARBA00008066"/>
    </source>
</evidence>
<comment type="caution">
    <text evidence="11">The sequence shown here is derived from an EMBL/GenBank/DDBJ whole genome shotgun (WGS) entry which is preliminary data.</text>
</comment>
<dbReference type="PANTHER" id="PTHR22950">
    <property type="entry name" value="AMINO ACID TRANSPORTER"/>
    <property type="match status" value="1"/>
</dbReference>
<feature type="transmembrane region" description="Helical" evidence="9">
    <location>
        <begin position="87"/>
        <end position="108"/>
    </location>
</feature>
<dbReference type="PANTHER" id="PTHR22950:SF458">
    <property type="entry name" value="SODIUM-COUPLED NEUTRAL AMINO ACID TRANSPORTER 11-RELATED"/>
    <property type="match status" value="1"/>
</dbReference>
<evidence type="ECO:0000256" key="6">
    <source>
        <dbReference type="ARBA" id="ARBA00022989"/>
    </source>
</evidence>
<feature type="transmembrane region" description="Helical" evidence="9">
    <location>
        <begin position="325"/>
        <end position="348"/>
    </location>
</feature>
<protein>
    <recommendedName>
        <fullName evidence="10">Amino acid transporter transmembrane domain-containing protein</fullName>
    </recommendedName>
</protein>
<gene>
    <name evidence="11" type="ORF">QBZ16_001746</name>
</gene>
<feature type="transmembrane region" description="Helical" evidence="9">
    <location>
        <begin position="299"/>
        <end position="319"/>
    </location>
</feature>
<feature type="transmembrane region" description="Helical" evidence="9">
    <location>
        <begin position="141"/>
        <end position="161"/>
    </location>
</feature>
<feature type="transmembrane region" description="Helical" evidence="9">
    <location>
        <begin position="181"/>
        <end position="200"/>
    </location>
</feature>
<proteinExistence type="inferred from homology"/>